<dbReference type="InterPro" id="IPR000326">
    <property type="entry name" value="PAP2/HPO"/>
</dbReference>
<reference evidence="4" key="1">
    <citation type="submission" date="2017-12" db="EMBL/GenBank/DDBJ databases">
        <title>Draft genome sequence of Telmatospirillum siberiense 26-4b1T, an acidotolerant peatland alphaproteobacterium potentially involved in sulfur cycling.</title>
        <authorList>
            <person name="Hausmann B."/>
            <person name="Pjevac P."/>
            <person name="Schreck K."/>
            <person name="Herbold C.W."/>
            <person name="Daims H."/>
            <person name="Wagner M."/>
            <person name="Pester M."/>
            <person name="Loy A."/>
        </authorList>
    </citation>
    <scope>NUCLEOTIDE SEQUENCE [LARGE SCALE GENOMIC DNA]</scope>
    <source>
        <strain evidence="4">26-4b1</strain>
    </source>
</reference>
<dbReference type="EMBL" id="PIUM01000032">
    <property type="protein sequence ID" value="PKU22436.1"/>
    <property type="molecule type" value="Genomic_DNA"/>
</dbReference>
<evidence type="ECO:0000313" key="4">
    <source>
        <dbReference type="Proteomes" id="UP000233293"/>
    </source>
</evidence>
<name>A0A2N3PPW3_9PROT</name>
<dbReference type="SMART" id="SM00014">
    <property type="entry name" value="acidPPc"/>
    <property type="match status" value="1"/>
</dbReference>
<feature type="domain" description="Phosphatidic acid phosphatase type 2/haloperoxidase" evidence="2">
    <location>
        <begin position="87"/>
        <end position="205"/>
    </location>
</feature>
<comment type="caution">
    <text evidence="3">The sequence shown here is derived from an EMBL/GenBank/DDBJ whole genome shotgun (WGS) entry which is preliminary data.</text>
</comment>
<gene>
    <name evidence="3" type="ORF">CWS72_21795</name>
</gene>
<keyword evidence="1" id="KW-0472">Membrane</keyword>
<feature type="transmembrane region" description="Helical" evidence="1">
    <location>
        <begin position="12"/>
        <end position="30"/>
    </location>
</feature>
<organism evidence="3 4">
    <name type="scientific">Telmatospirillum siberiense</name>
    <dbReference type="NCBI Taxonomy" id="382514"/>
    <lineage>
        <taxon>Bacteria</taxon>
        <taxon>Pseudomonadati</taxon>
        <taxon>Pseudomonadota</taxon>
        <taxon>Alphaproteobacteria</taxon>
        <taxon>Rhodospirillales</taxon>
        <taxon>Rhodospirillaceae</taxon>
        <taxon>Telmatospirillum</taxon>
    </lineage>
</organism>
<proteinExistence type="predicted"/>
<feature type="transmembrane region" description="Helical" evidence="1">
    <location>
        <begin position="164"/>
        <end position="184"/>
    </location>
</feature>
<dbReference type="RefSeq" id="WP_101252760.1">
    <property type="nucleotide sequence ID" value="NZ_PIUM01000032.1"/>
</dbReference>
<keyword evidence="1" id="KW-0812">Transmembrane</keyword>
<sequence>MSFEHRSAAAKVLIWGFACAVLVGFSIAFLDRGIATWTHGHFHGVRFFVWLTWLVEPVPYLAAGTLAGLAVAMLCGWRPDARGRQILACCLATLVALAFKEQLKYCFGRTWPETWVDGNPSWIGQGVFSFLPFHGGRGWASFPSGHTTAAAAPMSVLWMAFPRLRWIWAGFVLLVAAGLLGADYHWLSDIIAGAFLGTACGAGMSALMRGAKPMGIREHD</sequence>
<dbReference type="OrthoDB" id="9780507at2"/>
<dbReference type="Pfam" id="PF01569">
    <property type="entry name" value="PAP2"/>
    <property type="match status" value="1"/>
</dbReference>
<dbReference type="AlphaFoldDB" id="A0A2N3PPW3"/>
<dbReference type="Proteomes" id="UP000233293">
    <property type="component" value="Unassembled WGS sequence"/>
</dbReference>
<accession>A0A2N3PPW3</accession>
<dbReference type="SUPFAM" id="SSF48317">
    <property type="entry name" value="Acid phosphatase/Vanadium-dependent haloperoxidase"/>
    <property type="match status" value="1"/>
</dbReference>
<evidence type="ECO:0000256" key="1">
    <source>
        <dbReference type="SAM" id="Phobius"/>
    </source>
</evidence>
<dbReference type="Gene3D" id="1.20.144.10">
    <property type="entry name" value="Phosphatidic acid phosphatase type 2/haloperoxidase"/>
    <property type="match status" value="1"/>
</dbReference>
<protein>
    <submittedName>
        <fullName evidence="3">PA-phosphatase</fullName>
    </submittedName>
</protein>
<evidence type="ECO:0000313" key="3">
    <source>
        <dbReference type="EMBL" id="PKU22436.1"/>
    </source>
</evidence>
<keyword evidence="1" id="KW-1133">Transmembrane helix</keyword>
<evidence type="ECO:0000259" key="2">
    <source>
        <dbReference type="SMART" id="SM00014"/>
    </source>
</evidence>
<feature type="transmembrane region" description="Helical" evidence="1">
    <location>
        <begin position="190"/>
        <end position="208"/>
    </location>
</feature>
<feature type="transmembrane region" description="Helical" evidence="1">
    <location>
        <begin position="58"/>
        <end position="77"/>
    </location>
</feature>
<dbReference type="InterPro" id="IPR036938">
    <property type="entry name" value="PAP2/HPO_sf"/>
</dbReference>
<keyword evidence="4" id="KW-1185">Reference proteome</keyword>